<comment type="catalytic activity">
    <reaction evidence="9">
        <text>di-trans,octa-cis-undecaprenyl diphosphate + H2O = di-trans,octa-cis-undecaprenyl phosphate + phosphate + H(+)</text>
        <dbReference type="Rhea" id="RHEA:28094"/>
        <dbReference type="ChEBI" id="CHEBI:15377"/>
        <dbReference type="ChEBI" id="CHEBI:15378"/>
        <dbReference type="ChEBI" id="CHEBI:43474"/>
        <dbReference type="ChEBI" id="CHEBI:58405"/>
        <dbReference type="ChEBI" id="CHEBI:60392"/>
        <dbReference type="EC" id="3.6.1.27"/>
    </reaction>
</comment>
<keyword evidence="7 10" id="KW-0472">Membrane</keyword>
<keyword evidence="5" id="KW-0378">Hydrolase</keyword>
<accession>A0A2K4X5N0</accession>
<dbReference type="RefSeq" id="WP_104641856.1">
    <property type="nucleotide sequence ID" value="NZ_AQGW01000018.1"/>
</dbReference>
<protein>
    <recommendedName>
        <fullName evidence="2">undecaprenyl-diphosphate phosphatase</fullName>
        <ecNumber evidence="2">3.6.1.27</ecNumber>
    </recommendedName>
    <alternativeName>
        <fullName evidence="8">Undecaprenyl pyrophosphate phosphatase</fullName>
    </alternativeName>
</protein>
<dbReference type="Pfam" id="PF01569">
    <property type="entry name" value="PAP2"/>
    <property type="match status" value="1"/>
</dbReference>
<comment type="subcellular location">
    <subcellularLocation>
        <location evidence="1">Cell membrane</location>
        <topology evidence="1">Multi-pass membrane protein</topology>
    </subcellularLocation>
</comment>
<dbReference type="PANTHER" id="PTHR14969">
    <property type="entry name" value="SPHINGOSINE-1-PHOSPHATE PHOSPHOHYDROLASE"/>
    <property type="match status" value="1"/>
</dbReference>
<evidence type="ECO:0000256" key="1">
    <source>
        <dbReference type="ARBA" id="ARBA00004651"/>
    </source>
</evidence>
<evidence type="ECO:0000313" key="13">
    <source>
        <dbReference type="EMBL" id="SOU39635.1"/>
    </source>
</evidence>
<evidence type="ECO:0000256" key="4">
    <source>
        <dbReference type="ARBA" id="ARBA00022692"/>
    </source>
</evidence>
<dbReference type="EC" id="3.6.1.27" evidence="2"/>
<dbReference type="GO" id="GO:0005886">
    <property type="term" value="C:plasma membrane"/>
    <property type="evidence" value="ECO:0007669"/>
    <property type="project" value="UniProtKB-SubCell"/>
</dbReference>
<reference evidence="12 15" key="1">
    <citation type="submission" date="2015-06" db="EMBL/GenBank/DDBJ databases">
        <title>Genome sequence of Pseudoalteromonas carrageenovora.</title>
        <authorList>
            <person name="Xie B.-B."/>
            <person name="Rong J.-C."/>
            <person name="Qin Q.-L."/>
            <person name="Zhang Y.-Z."/>
        </authorList>
    </citation>
    <scope>NUCLEOTIDE SEQUENCE [LARGE SCALE GENOMIC DNA]</scope>
    <source>
        <strain evidence="12 15">IAM 12662</strain>
    </source>
</reference>
<dbReference type="EMBL" id="AQGW01000018">
    <property type="protein sequence ID" value="MBE0381825.1"/>
    <property type="molecule type" value="Genomic_DNA"/>
</dbReference>
<sequence length="179" mass="19433">MTNNSVLKKVAQMDEQLFLTLFNYNSPKWLKTAALGFSKSGDGALYLLLCAAVWWLSSNEQHQLLPATVLLGFVIERPIYFLAKNRFARIRPCDCLVTNAYIVPSDKFSLPSGHSAAAFLVATILSHFFPELGLLFFAWAAGVALSRVVLGVHFPADIIIGAAIGSSCGLCALMLVVPV</sequence>
<dbReference type="EMBL" id="LT965928">
    <property type="protein sequence ID" value="SOU39635.1"/>
    <property type="molecule type" value="Genomic_DNA"/>
</dbReference>
<evidence type="ECO:0000256" key="2">
    <source>
        <dbReference type="ARBA" id="ARBA00012374"/>
    </source>
</evidence>
<evidence type="ECO:0000256" key="8">
    <source>
        <dbReference type="ARBA" id="ARBA00032707"/>
    </source>
</evidence>
<dbReference type="InterPro" id="IPR000326">
    <property type="entry name" value="PAP2/HPO"/>
</dbReference>
<dbReference type="SMART" id="SM00014">
    <property type="entry name" value="acidPPc"/>
    <property type="match status" value="1"/>
</dbReference>
<organism evidence="13 14">
    <name type="scientific">Pseudoalteromonas carrageenovora IAM 12662</name>
    <dbReference type="NCBI Taxonomy" id="1314868"/>
    <lineage>
        <taxon>Bacteria</taxon>
        <taxon>Pseudomonadati</taxon>
        <taxon>Pseudomonadota</taxon>
        <taxon>Gammaproteobacteria</taxon>
        <taxon>Alteromonadales</taxon>
        <taxon>Pseudoalteromonadaceae</taxon>
        <taxon>Pseudoalteromonas</taxon>
    </lineage>
</organism>
<feature type="domain" description="Phosphatidic acid phosphatase type 2/haloperoxidase" evidence="11">
    <location>
        <begin position="64"/>
        <end position="173"/>
    </location>
</feature>
<keyword evidence="6 10" id="KW-1133">Transmembrane helix</keyword>
<dbReference type="OrthoDB" id="9780507at2"/>
<keyword evidence="3" id="KW-1003">Cell membrane</keyword>
<dbReference type="AlphaFoldDB" id="A0A2K4X5N0"/>
<gene>
    <name evidence="13" type="ORF">PCAR9_A20055</name>
    <name evidence="12" type="ORF">PCARR_a0056</name>
</gene>
<dbReference type="Proteomes" id="UP000615003">
    <property type="component" value="Unassembled WGS sequence"/>
</dbReference>
<evidence type="ECO:0000313" key="14">
    <source>
        <dbReference type="Proteomes" id="UP000238288"/>
    </source>
</evidence>
<name>A0A2K4X5N0_PSEVC</name>
<feature type="transmembrane region" description="Helical" evidence="10">
    <location>
        <begin position="158"/>
        <end position="177"/>
    </location>
</feature>
<feature type="transmembrane region" description="Helical" evidence="10">
    <location>
        <begin position="117"/>
        <end position="138"/>
    </location>
</feature>
<evidence type="ECO:0000256" key="5">
    <source>
        <dbReference type="ARBA" id="ARBA00022801"/>
    </source>
</evidence>
<keyword evidence="4 10" id="KW-0812">Transmembrane</keyword>
<evidence type="ECO:0000256" key="9">
    <source>
        <dbReference type="ARBA" id="ARBA00047594"/>
    </source>
</evidence>
<evidence type="ECO:0000259" key="11">
    <source>
        <dbReference type="SMART" id="SM00014"/>
    </source>
</evidence>
<dbReference type="Gene3D" id="1.20.144.10">
    <property type="entry name" value="Phosphatidic acid phosphatase type 2/haloperoxidase"/>
    <property type="match status" value="1"/>
</dbReference>
<evidence type="ECO:0000256" key="10">
    <source>
        <dbReference type="SAM" id="Phobius"/>
    </source>
</evidence>
<reference evidence="13 14" key="2">
    <citation type="submission" date="2017-11" db="EMBL/GenBank/DDBJ databases">
        <authorList>
            <person name="Han C.G."/>
        </authorList>
    </citation>
    <scope>NUCLEOTIDE SEQUENCE [LARGE SCALE GENOMIC DNA]</scope>
    <source>
        <strain evidence="14">ATCC 43555</strain>
        <strain evidence="13">ATCC43555</strain>
    </source>
</reference>
<evidence type="ECO:0000313" key="15">
    <source>
        <dbReference type="Proteomes" id="UP000615003"/>
    </source>
</evidence>
<dbReference type="Proteomes" id="UP000238288">
    <property type="component" value="Chromosome PCAR9a"/>
</dbReference>
<dbReference type="InterPro" id="IPR036938">
    <property type="entry name" value="PAP2/HPO_sf"/>
</dbReference>
<evidence type="ECO:0000256" key="6">
    <source>
        <dbReference type="ARBA" id="ARBA00022989"/>
    </source>
</evidence>
<dbReference type="SUPFAM" id="SSF48317">
    <property type="entry name" value="Acid phosphatase/Vanadium-dependent haloperoxidase"/>
    <property type="match status" value="1"/>
</dbReference>
<proteinExistence type="predicted"/>
<evidence type="ECO:0000256" key="3">
    <source>
        <dbReference type="ARBA" id="ARBA00022475"/>
    </source>
</evidence>
<dbReference type="PANTHER" id="PTHR14969:SF62">
    <property type="entry name" value="DECAPRENYLPHOSPHORYL-5-PHOSPHORIBOSE PHOSPHATASE RV3807C-RELATED"/>
    <property type="match status" value="1"/>
</dbReference>
<evidence type="ECO:0000313" key="12">
    <source>
        <dbReference type="EMBL" id="MBE0381825.1"/>
    </source>
</evidence>
<dbReference type="GeneID" id="93662279"/>
<dbReference type="GO" id="GO:0050380">
    <property type="term" value="F:undecaprenyl-diphosphatase activity"/>
    <property type="evidence" value="ECO:0007669"/>
    <property type="project" value="UniProtKB-EC"/>
</dbReference>
<keyword evidence="15" id="KW-1185">Reference proteome</keyword>
<evidence type="ECO:0000256" key="7">
    <source>
        <dbReference type="ARBA" id="ARBA00023136"/>
    </source>
</evidence>